<organism evidence="1 2">
    <name type="scientific">Rhamnusium bicolor</name>
    <dbReference type="NCBI Taxonomy" id="1586634"/>
    <lineage>
        <taxon>Eukaryota</taxon>
        <taxon>Metazoa</taxon>
        <taxon>Ecdysozoa</taxon>
        <taxon>Arthropoda</taxon>
        <taxon>Hexapoda</taxon>
        <taxon>Insecta</taxon>
        <taxon>Pterygota</taxon>
        <taxon>Neoptera</taxon>
        <taxon>Endopterygota</taxon>
        <taxon>Coleoptera</taxon>
        <taxon>Polyphaga</taxon>
        <taxon>Cucujiformia</taxon>
        <taxon>Chrysomeloidea</taxon>
        <taxon>Cerambycidae</taxon>
        <taxon>Lepturinae</taxon>
        <taxon>Rhagiini</taxon>
        <taxon>Rhamnusium</taxon>
    </lineage>
</organism>
<dbReference type="EMBL" id="JANEYF010000646">
    <property type="protein sequence ID" value="KAJ8968840.1"/>
    <property type="molecule type" value="Genomic_DNA"/>
</dbReference>
<dbReference type="Proteomes" id="UP001162156">
    <property type="component" value="Unassembled WGS sequence"/>
</dbReference>
<comment type="caution">
    <text evidence="1">The sequence shown here is derived from an EMBL/GenBank/DDBJ whole genome shotgun (WGS) entry which is preliminary data.</text>
</comment>
<keyword evidence="2" id="KW-1185">Reference proteome</keyword>
<evidence type="ECO:0000313" key="1">
    <source>
        <dbReference type="EMBL" id="KAJ8968840.1"/>
    </source>
</evidence>
<proteinExistence type="predicted"/>
<evidence type="ECO:0000313" key="2">
    <source>
        <dbReference type="Proteomes" id="UP001162156"/>
    </source>
</evidence>
<accession>A0AAV8ZQC3</accession>
<protein>
    <submittedName>
        <fullName evidence="1">Uncharacterized protein</fullName>
    </submittedName>
</protein>
<sequence length="117" mass="13622">MSDSSEESINDTPPDIHLAANETYETLLPQQSKNKYEFCYKKFMNWTLANGIENTSENVLTDYVKKLSCEIKPSTLCTTYSMLKTMINIKNNIDTSTYPKLRTFLKLQWANYNMKKI</sequence>
<dbReference type="AlphaFoldDB" id="A0AAV8ZQC3"/>
<reference evidence="1" key="1">
    <citation type="journal article" date="2023" name="Insect Mol. Biol.">
        <title>Genome sequencing provides insights into the evolution of gene families encoding plant cell wall-degrading enzymes in longhorned beetles.</title>
        <authorList>
            <person name="Shin N.R."/>
            <person name="Okamura Y."/>
            <person name="Kirsch R."/>
            <person name="Pauchet Y."/>
        </authorList>
    </citation>
    <scope>NUCLEOTIDE SEQUENCE</scope>
    <source>
        <strain evidence="1">RBIC_L_NR</strain>
    </source>
</reference>
<name>A0AAV8ZQC3_9CUCU</name>
<gene>
    <name evidence="1" type="ORF">NQ314_002067</name>
</gene>